<dbReference type="InterPro" id="IPR007624">
    <property type="entry name" value="RNA_pol_sigma70_r3"/>
</dbReference>
<reference evidence="8" key="2">
    <citation type="submission" date="2020-09" db="EMBL/GenBank/DDBJ databases">
        <authorList>
            <person name="Sun Q."/>
            <person name="Zhou Y."/>
        </authorList>
    </citation>
    <scope>NUCLEOTIDE SEQUENCE</scope>
    <source>
        <strain evidence="8">CGMCC 1.14988</strain>
    </source>
</reference>
<evidence type="ECO:0000313" key="9">
    <source>
        <dbReference type="Proteomes" id="UP000650511"/>
    </source>
</evidence>
<dbReference type="InterPro" id="IPR013325">
    <property type="entry name" value="RNA_pol_sigma_r2"/>
</dbReference>
<evidence type="ECO:0000313" key="8">
    <source>
        <dbReference type="EMBL" id="GGI06498.1"/>
    </source>
</evidence>
<dbReference type="RefSeq" id="WP_130650510.1">
    <property type="nucleotide sequence ID" value="NZ_BMHA01000006.1"/>
</dbReference>
<evidence type="ECO:0000256" key="3">
    <source>
        <dbReference type="ARBA" id="ARBA00023125"/>
    </source>
</evidence>
<dbReference type="Gene3D" id="1.20.140.160">
    <property type="match status" value="1"/>
</dbReference>
<dbReference type="OrthoDB" id="9799825at2"/>
<feature type="domain" description="RNA polymerase sigma-70" evidence="7">
    <location>
        <begin position="223"/>
        <end position="249"/>
    </location>
</feature>
<comment type="function">
    <text evidence="5">Sigma factors are initiation factors that promote the attachment of RNA polymerase to specific initiation sites and are then released.</text>
</comment>
<keyword evidence="2 5" id="KW-0731">Sigma factor</keyword>
<dbReference type="NCBIfam" id="NF005413">
    <property type="entry name" value="PRK06986.1"/>
    <property type="match status" value="1"/>
</dbReference>
<dbReference type="PANTHER" id="PTHR30385:SF7">
    <property type="entry name" value="RNA POLYMERASE SIGMA FACTOR FLIA"/>
    <property type="match status" value="1"/>
</dbReference>
<dbReference type="InterPro" id="IPR007630">
    <property type="entry name" value="RNA_pol_sigma70_r4"/>
</dbReference>
<dbReference type="PROSITE" id="PS00716">
    <property type="entry name" value="SIGMA70_2"/>
    <property type="match status" value="1"/>
</dbReference>
<dbReference type="Pfam" id="PF04545">
    <property type="entry name" value="Sigma70_r4"/>
    <property type="match status" value="1"/>
</dbReference>
<keyword evidence="1 5" id="KW-0805">Transcription regulation</keyword>
<dbReference type="Proteomes" id="UP000650511">
    <property type="component" value="Unassembled WGS sequence"/>
</dbReference>
<organism evidence="8 9">
    <name type="scientific">Egicoccus halophilus</name>
    <dbReference type="NCBI Taxonomy" id="1670830"/>
    <lineage>
        <taxon>Bacteria</taxon>
        <taxon>Bacillati</taxon>
        <taxon>Actinomycetota</taxon>
        <taxon>Nitriliruptoria</taxon>
        <taxon>Egicoccales</taxon>
        <taxon>Egicoccaceae</taxon>
        <taxon>Egicoccus</taxon>
    </lineage>
</organism>
<comment type="caution">
    <text evidence="8">The sequence shown here is derived from an EMBL/GenBank/DDBJ whole genome shotgun (WGS) entry which is preliminary data.</text>
</comment>
<dbReference type="EMBL" id="BMHA01000006">
    <property type="protein sequence ID" value="GGI06498.1"/>
    <property type="molecule type" value="Genomic_DNA"/>
</dbReference>
<dbReference type="PROSITE" id="PS00715">
    <property type="entry name" value="SIGMA70_1"/>
    <property type="match status" value="1"/>
</dbReference>
<dbReference type="Gene3D" id="1.10.1740.10">
    <property type="match status" value="1"/>
</dbReference>
<dbReference type="PANTHER" id="PTHR30385">
    <property type="entry name" value="SIGMA FACTOR F FLAGELLAR"/>
    <property type="match status" value="1"/>
</dbReference>
<evidence type="ECO:0000256" key="2">
    <source>
        <dbReference type="ARBA" id="ARBA00023082"/>
    </source>
</evidence>
<dbReference type="GO" id="GO:0003899">
    <property type="term" value="F:DNA-directed RNA polymerase activity"/>
    <property type="evidence" value="ECO:0007669"/>
    <property type="project" value="InterPro"/>
</dbReference>
<comment type="similarity">
    <text evidence="5">Belongs to the sigma-70 factor family.</text>
</comment>
<evidence type="ECO:0000256" key="1">
    <source>
        <dbReference type="ARBA" id="ARBA00023015"/>
    </source>
</evidence>
<dbReference type="SUPFAM" id="SSF88659">
    <property type="entry name" value="Sigma3 and sigma4 domains of RNA polymerase sigma factors"/>
    <property type="match status" value="2"/>
</dbReference>
<dbReference type="InterPro" id="IPR000943">
    <property type="entry name" value="RNA_pol_sigma70"/>
</dbReference>
<keyword evidence="4 5" id="KW-0804">Transcription</keyword>
<evidence type="ECO:0000256" key="5">
    <source>
        <dbReference type="RuleBase" id="RU362124"/>
    </source>
</evidence>
<dbReference type="NCBIfam" id="NF004935">
    <property type="entry name" value="PRK06288.1"/>
    <property type="match status" value="1"/>
</dbReference>
<keyword evidence="9" id="KW-1185">Reference proteome</keyword>
<dbReference type="InterPro" id="IPR012845">
    <property type="entry name" value="RNA_pol_sigma_FliA_WhiG"/>
</dbReference>
<accession>A0A8J3AAP1</accession>
<evidence type="ECO:0000259" key="6">
    <source>
        <dbReference type="PROSITE" id="PS00715"/>
    </source>
</evidence>
<dbReference type="GO" id="GO:0016987">
    <property type="term" value="F:sigma factor activity"/>
    <property type="evidence" value="ECO:0007669"/>
    <property type="project" value="UniProtKB-KW"/>
</dbReference>
<evidence type="ECO:0000256" key="4">
    <source>
        <dbReference type="ARBA" id="ARBA00023163"/>
    </source>
</evidence>
<keyword evidence="3 5" id="KW-0238">DNA-binding</keyword>
<dbReference type="NCBIfam" id="TIGR02937">
    <property type="entry name" value="sigma70-ECF"/>
    <property type="match status" value="1"/>
</dbReference>
<dbReference type="Pfam" id="PF04539">
    <property type="entry name" value="Sigma70_r3"/>
    <property type="match status" value="1"/>
</dbReference>
<dbReference type="GO" id="GO:0006352">
    <property type="term" value="P:DNA-templated transcription initiation"/>
    <property type="evidence" value="ECO:0007669"/>
    <property type="project" value="InterPro"/>
</dbReference>
<protein>
    <recommendedName>
        <fullName evidence="5">RNA polymerase sigma factor</fullName>
    </recommendedName>
</protein>
<dbReference type="GO" id="GO:0003677">
    <property type="term" value="F:DNA binding"/>
    <property type="evidence" value="ECO:0007669"/>
    <property type="project" value="UniProtKB-KW"/>
</dbReference>
<feature type="domain" description="RNA polymerase sigma-70" evidence="6">
    <location>
        <begin position="57"/>
        <end position="70"/>
    </location>
</feature>
<dbReference type="PIRSF" id="PIRSF000770">
    <property type="entry name" value="RNA_pol_sigma-SigE/K"/>
    <property type="match status" value="1"/>
</dbReference>
<dbReference type="AlphaFoldDB" id="A0A8J3AAP1"/>
<dbReference type="PRINTS" id="PR00046">
    <property type="entry name" value="SIGMA70FCT"/>
</dbReference>
<dbReference type="SUPFAM" id="SSF88946">
    <property type="entry name" value="Sigma2 domain of RNA polymerase sigma factors"/>
    <property type="match status" value="1"/>
</dbReference>
<reference evidence="8" key="1">
    <citation type="journal article" date="2014" name="Int. J. Syst. Evol. Microbiol.">
        <title>Complete genome sequence of Corynebacterium casei LMG S-19264T (=DSM 44701T), isolated from a smear-ripened cheese.</title>
        <authorList>
            <consortium name="US DOE Joint Genome Institute (JGI-PGF)"/>
            <person name="Walter F."/>
            <person name="Albersmeier A."/>
            <person name="Kalinowski J."/>
            <person name="Ruckert C."/>
        </authorList>
    </citation>
    <scope>NUCLEOTIDE SEQUENCE</scope>
    <source>
        <strain evidence="8">CGMCC 1.14988</strain>
    </source>
</reference>
<evidence type="ECO:0000259" key="7">
    <source>
        <dbReference type="PROSITE" id="PS00716"/>
    </source>
</evidence>
<name>A0A8J3AAP1_9ACTN</name>
<gene>
    <name evidence="8" type="primary">whiG</name>
    <name evidence="8" type="ORF">GCM10011354_19390</name>
</gene>
<dbReference type="InterPro" id="IPR014284">
    <property type="entry name" value="RNA_pol_sigma-70_dom"/>
</dbReference>
<dbReference type="InterPro" id="IPR007627">
    <property type="entry name" value="RNA_pol_sigma70_r2"/>
</dbReference>
<dbReference type="InterPro" id="IPR013324">
    <property type="entry name" value="RNA_pol_sigma_r3/r4-like"/>
</dbReference>
<dbReference type="NCBIfam" id="TIGR02479">
    <property type="entry name" value="FliA_WhiG"/>
    <property type="match status" value="1"/>
</dbReference>
<dbReference type="Pfam" id="PF04542">
    <property type="entry name" value="Sigma70_r2"/>
    <property type="match status" value="1"/>
</dbReference>
<sequence>METQRGAEAEVHALWERYRADHDPEVRERLILHYSPLVKYVAGRVAVGMPASVDHADLVSYGIFGLLDAIEKFDLTKGYKFETYAITRIRGAIIDELRSIDWVPRSVRSKARRLETAMQQLESRLHRSPTEEELAAELDLTVDELQQTLQKISLTSVAALDEVFDAGEGDRVSLVDTLQDLTTVAPDASFEDAETKQRLHEAITRLSDREQTVLGLYYFEGMTLGQVGDVLGVTESRICQIHTKAVLSLRAKLVDRAV</sequence>
<dbReference type="CDD" id="cd06171">
    <property type="entry name" value="Sigma70_r4"/>
    <property type="match status" value="1"/>
</dbReference>
<proteinExistence type="inferred from homology"/>